<protein>
    <submittedName>
        <fullName evidence="1">Uncharacterized protein</fullName>
    </submittedName>
</protein>
<reference evidence="1" key="1">
    <citation type="submission" date="2025-08" db="UniProtKB">
        <authorList>
            <consortium name="Ensembl"/>
        </authorList>
    </citation>
    <scope>IDENTIFICATION</scope>
</reference>
<dbReference type="AlphaFoldDB" id="A0A8C0F621"/>
<proteinExistence type="predicted"/>
<dbReference type="Ensembl" id="ENSBOBT00000014788.1">
    <property type="protein sequence ID" value="ENSBOBP00000014450.1"/>
    <property type="gene ID" value="ENSBOBG00000009081.1"/>
</dbReference>
<evidence type="ECO:0000313" key="1">
    <source>
        <dbReference type="Ensembl" id="ENSBOBP00000014450.1"/>
    </source>
</evidence>
<name>A0A8C0F621_BUBBB</name>
<accession>A0A8C0F621</accession>
<organism evidence="1 2">
    <name type="scientific">Bubo bubo</name>
    <name type="common">Eurasian eagle-owl</name>
    <name type="synonym">Strix bubo</name>
    <dbReference type="NCBI Taxonomy" id="30461"/>
    <lineage>
        <taxon>Eukaryota</taxon>
        <taxon>Metazoa</taxon>
        <taxon>Chordata</taxon>
        <taxon>Craniata</taxon>
        <taxon>Vertebrata</taxon>
        <taxon>Euteleostomi</taxon>
        <taxon>Archelosauria</taxon>
        <taxon>Archosauria</taxon>
        <taxon>Dinosauria</taxon>
        <taxon>Saurischia</taxon>
        <taxon>Theropoda</taxon>
        <taxon>Coelurosauria</taxon>
        <taxon>Aves</taxon>
        <taxon>Neognathae</taxon>
        <taxon>Neoaves</taxon>
        <taxon>Telluraves</taxon>
        <taxon>Strigiformes</taxon>
        <taxon>Strigidae</taxon>
        <taxon>Bubo</taxon>
    </lineage>
</organism>
<dbReference type="Proteomes" id="UP000694567">
    <property type="component" value="Unplaced"/>
</dbReference>
<dbReference type="Gene3D" id="3.10.20.370">
    <property type="match status" value="1"/>
</dbReference>
<reference evidence="1" key="2">
    <citation type="submission" date="2025-09" db="UniProtKB">
        <authorList>
            <consortium name="Ensembl"/>
        </authorList>
    </citation>
    <scope>IDENTIFICATION</scope>
</reference>
<dbReference type="InterPro" id="IPR043502">
    <property type="entry name" value="DNA/RNA_pol_sf"/>
</dbReference>
<dbReference type="SUPFAM" id="SSF56672">
    <property type="entry name" value="DNA/RNA polymerases"/>
    <property type="match status" value="1"/>
</dbReference>
<evidence type="ECO:0000313" key="2">
    <source>
        <dbReference type="Proteomes" id="UP000694567"/>
    </source>
</evidence>
<sequence>MDVGVLNLIIRAEEAEPVRWGPEREKAFQAMKGALASAPALGFRVLTQKLGPQRRPVASHSAQPDLVAVGNNFCVRAVTATAAAVGRSRR</sequence>
<keyword evidence="2" id="KW-1185">Reference proteome</keyword>